<dbReference type="AlphaFoldDB" id="A0A9E8Z7Z0"/>
<dbReference type="KEGG" id="tsin:OXH18_13185"/>
<accession>A0A9E8Z7Z0</accession>
<gene>
    <name evidence="1" type="ORF">OXH18_13185</name>
</gene>
<evidence type="ECO:0000313" key="2">
    <source>
        <dbReference type="Proteomes" id="UP001163152"/>
    </source>
</evidence>
<proteinExistence type="predicted"/>
<reference evidence="1" key="1">
    <citation type="submission" date="2022-12" db="EMBL/GenBank/DDBJ databases">
        <title>Polyphasic identification of a Novel Hot-Spring Cyanobacterium Ocullathermofonsia sinensis gen nov. sp. nov. and Genomic Insights on its Adaptations to the Thermal Habitat.</title>
        <authorList>
            <person name="Daroch M."/>
            <person name="Tang J."/>
            <person name="Jiang Y."/>
        </authorList>
    </citation>
    <scope>NUCLEOTIDE SEQUENCE</scope>
    <source>
        <strain evidence="1">PKUAC-SCTA174</strain>
    </source>
</reference>
<dbReference type="EMBL" id="CP113797">
    <property type="protein sequence ID" value="WAL58149.1"/>
    <property type="molecule type" value="Genomic_DNA"/>
</dbReference>
<dbReference type="Proteomes" id="UP001163152">
    <property type="component" value="Chromosome"/>
</dbReference>
<dbReference type="RefSeq" id="WP_268607545.1">
    <property type="nucleotide sequence ID" value="NZ_CP113797.1"/>
</dbReference>
<evidence type="ECO:0000313" key="1">
    <source>
        <dbReference type="EMBL" id="WAL58149.1"/>
    </source>
</evidence>
<name>A0A9E8Z7Z0_9CYAN</name>
<keyword evidence="2" id="KW-1185">Reference proteome</keyword>
<organism evidence="1 2">
    <name type="scientific">Thermocoleostomius sinensis A174</name>
    <dbReference type="NCBI Taxonomy" id="2016057"/>
    <lineage>
        <taxon>Bacteria</taxon>
        <taxon>Bacillati</taxon>
        <taxon>Cyanobacteriota</taxon>
        <taxon>Cyanophyceae</taxon>
        <taxon>Oculatellales</taxon>
        <taxon>Oculatellaceae</taxon>
        <taxon>Thermocoleostomius</taxon>
    </lineage>
</organism>
<sequence length="52" mass="5801">MSSVFRKTESDRPLLVIASGANRVNEKTISTLVGEKIVKHDCTKVFLQRLAI</sequence>
<protein>
    <submittedName>
        <fullName evidence="1">Uncharacterized protein</fullName>
    </submittedName>
</protein>